<reference evidence="8 9" key="1">
    <citation type="journal article" date="2014" name="Genome Announc.">
        <title>Genome Sequence and Methylome of Soil Bacterium Gemmatirosa kalamazoonensis KBS708T, a Member of the Rarely Cultivated Gemmatimonadetes Phylum.</title>
        <authorList>
            <person name="Debruyn J.M."/>
            <person name="Radosevich M."/>
            <person name="Wommack K.E."/>
            <person name="Polson S.W."/>
            <person name="Hauser L.J."/>
            <person name="Fawaz M.N."/>
            <person name="Korlach J."/>
            <person name="Tsai Y.C."/>
        </authorList>
    </citation>
    <scope>NUCLEOTIDE SEQUENCE [LARGE SCALE GENOMIC DNA]</scope>
    <source>
        <strain evidence="8 9">KBS708</strain>
        <plasmid evidence="9">Plasmid 2</plasmid>
    </source>
</reference>
<comment type="similarity">
    <text evidence="2">Belongs to the nucleobase:cation symporter-2 (NCS2) (TC 2.A.40) family. Azg-like subfamily.</text>
</comment>
<evidence type="ECO:0000256" key="3">
    <source>
        <dbReference type="ARBA" id="ARBA00022448"/>
    </source>
</evidence>
<proteinExistence type="inferred from homology"/>
<feature type="transmembrane region" description="Helical" evidence="7">
    <location>
        <begin position="381"/>
        <end position="403"/>
    </location>
</feature>
<feature type="transmembrane region" description="Helical" evidence="7">
    <location>
        <begin position="205"/>
        <end position="227"/>
    </location>
</feature>
<dbReference type="RefSeq" id="WP_025415191.1">
    <property type="nucleotide sequence ID" value="NZ_CP007130.1"/>
</dbReference>
<dbReference type="KEGG" id="gba:J421_6367"/>
<keyword evidence="9" id="KW-1185">Reference proteome</keyword>
<feature type="transmembrane region" description="Helical" evidence="7">
    <location>
        <begin position="247"/>
        <end position="265"/>
    </location>
</feature>
<dbReference type="PANTHER" id="PTHR43337:SF1">
    <property type="entry name" value="XANTHINE_URACIL PERMEASE C887.17-RELATED"/>
    <property type="match status" value="1"/>
</dbReference>
<dbReference type="GO" id="GO:0012505">
    <property type="term" value="C:endomembrane system"/>
    <property type="evidence" value="ECO:0007669"/>
    <property type="project" value="UniProtKB-SubCell"/>
</dbReference>
<comment type="subcellular location">
    <subcellularLocation>
        <location evidence="1">Endomembrane system</location>
        <topology evidence="1">Multi-pass membrane protein</topology>
    </subcellularLocation>
</comment>
<evidence type="ECO:0000256" key="1">
    <source>
        <dbReference type="ARBA" id="ARBA00004127"/>
    </source>
</evidence>
<evidence type="ECO:0000256" key="7">
    <source>
        <dbReference type="SAM" id="Phobius"/>
    </source>
</evidence>
<dbReference type="Pfam" id="PF00860">
    <property type="entry name" value="Xan_ur_permease"/>
    <property type="match status" value="1"/>
</dbReference>
<feature type="transmembrane region" description="Helical" evidence="7">
    <location>
        <begin position="130"/>
        <end position="154"/>
    </location>
</feature>
<evidence type="ECO:0000256" key="5">
    <source>
        <dbReference type="ARBA" id="ARBA00022989"/>
    </source>
</evidence>
<accession>W0RTW3</accession>
<keyword evidence="4 7" id="KW-0812">Transmembrane</keyword>
<gene>
    <name evidence="8" type="ORF">J421_6367</name>
</gene>
<feature type="transmembrane region" description="Helical" evidence="7">
    <location>
        <begin position="73"/>
        <end position="93"/>
    </location>
</feature>
<feature type="transmembrane region" description="Helical" evidence="7">
    <location>
        <begin position="99"/>
        <end position="118"/>
    </location>
</feature>
<keyword evidence="3" id="KW-0813">Transport</keyword>
<dbReference type="InParanoid" id="W0RTW3"/>
<dbReference type="HOGENOM" id="CLU_024508_0_0_0"/>
<organism evidence="8 9">
    <name type="scientific">Gemmatirosa kalamazoonensis</name>
    <dbReference type="NCBI Taxonomy" id="861299"/>
    <lineage>
        <taxon>Bacteria</taxon>
        <taxon>Pseudomonadati</taxon>
        <taxon>Gemmatimonadota</taxon>
        <taxon>Gemmatimonadia</taxon>
        <taxon>Gemmatimonadales</taxon>
        <taxon>Gemmatimonadaceae</taxon>
        <taxon>Gemmatirosa</taxon>
    </lineage>
</organism>
<feature type="transmembrane region" description="Helical" evidence="7">
    <location>
        <begin position="174"/>
        <end position="198"/>
    </location>
</feature>
<keyword evidence="8" id="KW-0614">Plasmid</keyword>
<dbReference type="FunCoup" id="W0RTW3">
    <property type="interactions" value="486"/>
</dbReference>
<evidence type="ECO:0000313" key="9">
    <source>
        <dbReference type="Proteomes" id="UP000019151"/>
    </source>
</evidence>
<evidence type="ECO:0000256" key="6">
    <source>
        <dbReference type="ARBA" id="ARBA00023136"/>
    </source>
</evidence>
<name>W0RTW3_9BACT</name>
<dbReference type="InterPro" id="IPR006043">
    <property type="entry name" value="NCS2"/>
</dbReference>
<dbReference type="AlphaFoldDB" id="W0RTW3"/>
<keyword evidence="6 7" id="KW-0472">Membrane</keyword>
<dbReference type="InterPro" id="IPR045018">
    <property type="entry name" value="Azg-like"/>
</dbReference>
<feature type="transmembrane region" description="Helical" evidence="7">
    <location>
        <begin position="21"/>
        <end position="41"/>
    </location>
</feature>
<dbReference type="PANTHER" id="PTHR43337">
    <property type="entry name" value="XANTHINE/URACIL PERMEASE C887.17-RELATED"/>
    <property type="match status" value="1"/>
</dbReference>
<evidence type="ECO:0000313" key="8">
    <source>
        <dbReference type="EMBL" id="AHG93902.1"/>
    </source>
</evidence>
<dbReference type="GO" id="GO:0005345">
    <property type="term" value="F:purine nucleobase transmembrane transporter activity"/>
    <property type="evidence" value="ECO:0007669"/>
    <property type="project" value="TreeGrafter"/>
</dbReference>
<keyword evidence="5 7" id="KW-1133">Transmembrane helix</keyword>
<geneLocation type="plasmid" evidence="8 9">
    <name>2</name>
</geneLocation>
<evidence type="ECO:0000256" key="2">
    <source>
        <dbReference type="ARBA" id="ARBA00005697"/>
    </source>
</evidence>
<dbReference type="EMBL" id="CP007130">
    <property type="protein sequence ID" value="AHG93902.1"/>
    <property type="molecule type" value="Genomic_DNA"/>
</dbReference>
<dbReference type="PATRIC" id="fig|861299.3.peg.6440"/>
<evidence type="ECO:0000256" key="4">
    <source>
        <dbReference type="ARBA" id="ARBA00022692"/>
    </source>
</evidence>
<feature type="transmembrane region" description="Helical" evidence="7">
    <location>
        <begin position="47"/>
        <end position="68"/>
    </location>
</feature>
<dbReference type="GO" id="GO:0005886">
    <property type="term" value="C:plasma membrane"/>
    <property type="evidence" value="ECO:0007669"/>
    <property type="project" value="TreeGrafter"/>
</dbReference>
<dbReference type="Proteomes" id="UP000019151">
    <property type="component" value="Plasmid 2"/>
</dbReference>
<sequence>MPFLFLQPERRGSTVGTEVRGAVATFLTMAYVLVANPSILAAAGVPVVPAVAGTAAAAAIASILMGVVADFPLALASGMGLNAVIAFQIAPAVGSWQTAMGLVVLDGLVVLALVLFGLREAVMRAIPHDLRLAIGVGIGLFIAFIGAVNARLVVVPAGTIAVLGHTPTAVLPPVTYGSLHAPEAIVALVGTCLTAALVARRVTGAIVIGIVASTVLAFALGIASLPAGGLLASPRFDTFAQANLRGALAPGALALLLPIMLVDFFDTIGTATAIAEEAGLEDDEGRIPGLKRVLAIDALAASIGGLFGVSSVTAYIESAAGVAEGARTGLHSIVVGLLFALAMFAAPLAAVVPAAATAPALIIVGFLMCAQVTRIDFRTAATGIPAFVLLATIPFTYSISHGIGYGFITYTVVQLLGGRWRELHPLMLGASLLFAAYFVFG</sequence>
<feature type="transmembrane region" description="Helical" evidence="7">
    <location>
        <begin position="294"/>
        <end position="316"/>
    </location>
</feature>
<feature type="transmembrane region" description="Helical" evidence="7">
    <location>
        <begin position="336"/>
        <end position="369"/>
    </location>
</feature>
<feature type="transmembrane region" description="Helical" evidence="7">
    <location>
        <begin position="423"/>
        <end position="440"/>
    </location>
</feature>
<dbReference type="eggNOG" id="COG2252">
    <property type="taxonomic scope" value="Bacteria"/>
</dbReference>
<protein>
    <submittedName>
        <fullName evidence="8">Xanthine/uracil/vitamin C permease</fullName>
    </submittedName>
</protein>